<feature type="domain" description="EF-hand" evidence="3">
    <location>
        <begin position="18"/>
        <end position="53"/>
    </location>
</feature>
<keyword evidence="2" id="KW-0732">Signal</keyword>
<evidence type="ECO:0000256" key="1">
    <source>
        <dbReference type="SAM" id="MobiDB-lite"/>
    </source>
</evidence>
<dbReference type="SUPFAM" id="SSF47473">
    <property type="entry name" value="EF-hand"/>
    <property type="match status" value="1"/>
</dbReference>
<dbReference type="InterPro" id="IPR011992">
    <property type="entry name" value="EF-hand-dom_pair"/>
</dbReference>
<gene>
    <name evidence="4" type="ORF">VA603_11130</name>
</gene>
<name>A0ABU5V403_9GAMM</name>
<dbReference type="EMBL" id="JAYFUH010000186">
    <property type="protein sequence ID" value="MEA5668088.1"/>
    <property type="molecule type" value="Genomic_DNA"/>
</dbReference>
<dbReference type="RefSeq" id="WP_323438872.1">
    <property type="nucleotide sequence ID" value="NZ_JAYFUH010000186.1"/>
</dbReference>
<protein>
    <recommendedName>
        <fullName evidence="3">EF-hand domain-containing protein</fullName>
    </recommendedName>
</protein>
<dbReference type="InterPro" id="IPR018247">
    <property type="entry name" value="EF_Hand_1_Ca_BS"/>
</dbReference>
<evidence type="ECO:0000313" key="5">
    <source>
        <dbReference type="Proteomes" id="UP001301653"/>
    </source>
</evidence>
<keyword evidence="5" id="KW-1185">Reference proteome</keyword>
<evidence type="ECO:0000259" key="3">
    <source>
        <dbReference type="PROSITE" id="PS50222"/>
    </source>
</evidence>
<evidence type="ECO:0000256" key="2">
    <source>
        <dbReference type="SAM" id="SignalP"/>
    </source>
</evidence>
<proteinExistence type="predicted"/>
<dbReference type="Gene3D" id="1.10.238.10">
    <property type="entry name" value="EF-hand"/>
    <property type="match status" value="2"/>
</dbReference>
<comment type="caution">
    <text evidence="4">The sequence shown here is derived from an EMBL/GenBank/DDBJ whole genome shotgun (WGS) entry which is preliminary data.</text>
</comment>
<reference evidence="4 5" key="1">
    <citation type="submission" date="2023-12" db="EMBL/GenBank/DDBJ databases">
        <title>Stenotrophomonas guangdongensis sp. nov., isolated from wilted pepper plants (Capsicum annuum).</title>
        <authorList>
            <person name="Qiu M."/>
            <person name="Li Y."/>
            <person name="Liu Q."/>
            <person name="Zhang X."/>
            <person name="Huang Y."/>
            <person name="Guo R."/>
            <person name="Hu M."/>
            <person name="Zhou J."/>
            <person name="Zhou X."/>
        </authorList>
    </citation>
    <scope>NUCLEOTIDE SEQUENCE [LARGE SCALE GENOMIC DNA]</scope>
    <source>
        <strain evidence="4 5">MH1</strain>
    </source>
</reference>
<feature type="signal peptide" evidence="2">
    <location>
        <begin position="1"/>
        <end position="18"/>
    </location>
</feature>
<feature type="chain" id="PRO_5045490479" description="EF-hand domain-containing protein" evidence="2">
    <location>
        <begin position="19"/>
        <end position="109"/>
    </location>
</feature>
<dbReference type="InterPro" id="IPR002048">
    <property type="entry name" value="EF_hand_dom"/>
</dbReference>
<organism evidence="4 5">
    <name type="scientific">Stenotrophomonas capsici</name>
    <dbReference type="NCBI Taxonomy" id="3110230"/>
    <lineage>
        <taxon>Bacteria</taxon>
        <taxon>Pseudomonadati</taxon>
        <taxon>Pseudomonadota</taxon>
        <taxon>Gammaproteobacteria</taxon>
        <taxon>Lysobacterales</taxon>
        <taxon>Lysobacteraceae</taxon>
        <taxon>Stenotrophomonas</taxon>
    </lineage>
</organism>
<evidence type="ECO:0000313" key="4">
    <source>
        <dbReference type="EMBL" id="MEA5668088.1"/>
    </source>
</evidence>
<feature type="region of interest" description="Disordered" evidence="1">
    <location>
        <begin position="59"/>
        <end position="78"/>
    </location>
</feature>
<dbReference type="PROSITE" id="PS50222">
    <property type="entry name" value="EF_HAND_2"/>
    <property type="match status" value="2"/>
</dbReference>
<dbReference type="PROSITE" id="PS00018">
    <property type="entry name" value="EF_HAND_1"/>
    <property type="match status" value="2"/>
</dbReference>
<accession>A0ABU5V403</accession>
<feature type="domain" description="EF-hand" evidence="3">
    <location>
        <begin position="79"/>
        <end position="109"/>
    </location>
</feature>
<dbReference type="Pfam" id="PF13202">
    <property type="entry name" value="EF-hand_5"/>
    <property type="match status" value="3"/>
</dbReference>
<dbReference type="Proteomes" id="UP001301653">
    <property type="component" value="Unassembled WGS sequence"/>
</dbReference>
<sequence>MRTMTVLVGLLLAGPAMAQLQDTQEYLQRMDADGDGKVSPDEYLQWMLYAFDRMDRNGNGVLEPDEQPGGRGKPITREEQRQVILARFARQDANGDGFLSARELMAPPR</sequence>